<dbReference type="PANTHER" id="PTHR35100:SF1">
    <property type="entry name" value="F15H11.13 PROTEIN"/>
    <property type="match status" value="1"/>
</dbReference>
<dbReference type="AlphaFoldDB" id="A0A250XK97"/>
<keyword evidence="1" id="KW-0472">Membrane</keyword>
<name>A0A250XK97_9CHLO</name>
<accession>A0A250XK97</accession>
<feature type="transmembrane region" description="Helical" evidence="1">
    <location>
        <begin position="244"/>
        <end position="262"/>
    </location>
</feature>
<reference evidence="2 3" key="1">
    <citation type="submission" date="2017-08" db="EMBL/GenBank/DDBJ databases">
        <title>Acidophilic green algal genome provides insights into adaptation to an acidic environment.</title>
        <authorList>
            <person name="Hirooka S."/>
            <person name="Hirose Y."/>
            <person name="Kanesaki Y."/>
            <person name="Higuchi S."/>
            <person name="Fujiwara T."/>
            <person name="Onuma R."/>
            <person name="Era A."/>
            <person name="Ohbayashi R."/>
            <person name="Uzuka A."/>
            <person name="Nozaki H."/>
            <person name="Yoshikawa H."/>
            <person name="Miyagishima S.Y."/>
        </authorList>
    </citation>
    <scope>NUCLEOTIDE SEQUENCE [LARGE SCALE GENOMIC DNA]</scope>
    <source>
        <strain evidence="2 3">NIES-2499</strain>
    </source>
</reference>
<sequence length="404" mass="43712">MAVTCSDCTDVIRASTNEQDKHQELPSTNDSSLQHLNTPVNNFQLPIKSLVGVRGAAKVCTLLARKRHRIDESMDTIATERPELAHVLMSFQSCNCVTKCTAESCLSSSSSSSRSFPATPALEYLGSPCCSTYQATDNVIINGSSAYFQHQAIQITDNPPQLEMRLEHPSGRMDTVHSNQRGGGFLSRINTLVAKLSKRLGNIMRPKGPGSNDRNRMERVLNVLTCIPFFLAGRCFRRTAHIQGFGLAIMGVGIVASLYHSSSGRLRPLLRKADYWSIASSAMLLRAEVVGGLPIPATVLMATLIPVKPTLVTAMNFLSVEMHCAAMATSSLWAGGSLHYQWLLHVLTALSAAASFGLEDSFSGTVMEPIAHGLWHCLAAAGIVTTVPMLKHIHDPAACQHCLS</sequence>
<dbReference type="EMBL" id="BEGY01000100">
    <property type="protein sequence ID" value="GAX83487.1"/>
    <property type="molecule type" value="Genomic_DNA"/>
</dbReference>
<protein>
    <submittedName>
        <fullName evidence="2">Uncharacterized protein</fullName>
    </submittedName>
</protein>
<proteinExistence type="predicted"/>
<feature type="transmembrane region" description="Helical" evidence="1">
    <location>
        <begin position="283"/>
        <end position="305"/>
    </location>
</feature>
<evidence type="ECO:0000256" key="1">
    <source>
        <dbReference type="SAM" id="Phobius"/>
    </source>
</evidence>
<evidence type="ECO:0000313" key="2">
    <source>
        <dbReference type="EMBL" id="GAX83487.1"/>
    </source>
</evidence>
<organism evidence="2 3">
    <name type="scientific">Chlamydomonas eustigma</name>
    <dbReference type="NCBI Taxonomy" id="1157962"/>
    <lineage>
        <taxon>Eukaryota</taxon>
        <taxon>Viridiplantae</taxon>
        <taxon>Chlorophyta</taxon>
        <taxon>core chlorophytes</taxon>
        <taxon>Chlorophyceae</taxon>
        <taxon>CS clade</taxon>
        <taxon>Chlamydomonadales</taxon>
        <taxon>Chlamydomonadaceae</taxon>
        <taxon>Chlamydomonas</taxon>
    </lineage>
</organism>
<dbReference type="Proteomes" id="UP000232323">
    <property type="component" value="Unassembled WGS sequence"/>
</dbReference>
<dbReference type="PANTHER" id="PTHR35100">
    <property type="entry name" value="FOLD PROTEIN"/>
    <property type="match status" value="1"/>
</dbReference>
<comment type="caution">
    <text evidence="2">The sequence shown here is derived from an EMBL/GenBank/DDBJ whole genome shotgun (WGS) entry which is preliminary data.</text>
</comment>
<keyword evidence="1" id="KW-1133">Transmembrane helix</keyword>
<keyword evidence="1" id="KW-0812">Transmembrane</keyword>
<gene>
    <name evidence="2" type="ORF">CEUSTIGMA_g10912.t1</name>
</gene>
<evidence type="ECO:0000313" key="3">
    <source>
        <dbReference type="Proteomes" id="UP000232323"/>
    </source>
</evidence>
<keyword evidence="3" id="KW-1185">Reference proteome</keyword>
<dbReference type="OrthoDB" id="534610at2759"/>